<dbReference type="EMBL" id="SMBT01000001">
    <property type="protein sequence ID" value="TCU90250.1"/>
    <property type="molecule type" value="Genomic_DNA"/>
</dbReference>
<reference evidence="2 4" key="2">
    <citation type="submission" date="2019-03" db="EMBL/GenBank/DDBJ databases">
        <title>Genomic Encyclopedia of Type Strains, Phase IV (KMG-IV): sequencing the most valuable type-strain genomes for metagenomic binning, comparative biology and taxonomic classification.</title>
        <authorList>
            <person name="Goeker M."/>
        </authorList>
    </citation>
    <scope>NUCLEOTIDE SEQUENCE [LARGE SCALE GENOMIC DNA]</scope>
    <source>
        <strain evidence="2 4">DSM 3764</strain>
    </source>
</reference>
<dbReference type="RefSeq" id="WP_115225739.1">
    <property type="nucleotide sequence ID" value="NZ_CAWOLO010000001.1"/>
</dbReference>
<evidence type="ECO:0000313" key="4">
    <source>
        <dbReference type="Proteomes" id="UP000295794"/>
    </source>
</evidence>
<accession>A0A377Q387</accession>
<dbReference type="AlphaFoldDB" id="A0A377Q387"/>
<evidence type="ECO:0000313" key="1">
    <source>
        <dbReference type="EMBL" id="STQ89277.1"/>
    </source>
</evidence>
<keyword evidence="4" id="KW-1185">Reference proteome</keyword>
<organism evidence="1 3">
    <name type="scientific">Iodobacter fluviatilis</name>
    <dbReference type="NCBI Taxonomy" id="537"/>
    <lineage>
        <taxon>Bacteria</taxon>
        <taxon>Pseudomonadati</taxon>
        <taxon>Pseudomonadota</taxon>
        <taxon>Betaproteobacteria</taxon>
        <taxon>Neisseriales</taxon>
        <taxon>Chitinibacteraceae</taxon>
        <taxon>Iodobacter</taxon>
    </lineage>
</organism>
<sequence>MNNIDTTIQHITPAGGNLFAELGFAPEEAQRYHAESKKQIDTNLMLKEQLIAELGFISGQFLVPDDFDTMAAKEIELLFGVADE</sequence>
<evidence type="ECO:0000313" key="2">
    <source>
        <dbReference type="EMBL" id="TCU90250.1"/>
    </source>
</evidence>
<dbReference type="OrthoDB" id="129377at2"/>
<protein>
    <recommendedName>
        <fullName evidence="5">XRE family transcriptional regulator</fullName>
    </recommendedName>
</protein>
<evidence type="ECO:0000313" key="3">
    <source>
        <dbReference type="Proteomes" id="UP000255108"/>
    </source>
</evidence>
<reference evidence="1 3" key="1">
    <citation type="submission" date="2018-06" db="EMBL/GenBank/DDBJ databases">
        <authorList>
            <consortium name="Pathogen Informatics"/>
            <person name="Doyle S."/>
        </authorList>
    </citation>
    <scope>NUCLEOTIDE SEQUENCE [LARGE SCALE GENOMIC DNA]</scope>
    <source>
        <strain evidence="1 3">NCTC11159</strain>
    </source>
</reference>
<gene>
    <name evidence="2" type="ORF">EV682_101275</name>
    <name evidence="1" type="ORF">NCTC11159_00293</name>
</gene>
<name>A0A377Q387_9NEIS</name>
<dbReference type="Proteomes" id="UP000295794">
    <property type="component" value="Unassembled WGS sequence"/>
</dbReference>
<dbReference type="EMBL" id="UGHR01000001">
    <property type="protein sequence ID" value="STQ89277.1"/>
    <property type="molecule type" value="Genomic_DNA"/>
</dbReference>
<dbReference type="Proteomes" id="UP000255108">
    <property type="component" value="Unassembled WGS sequence"/>
</dbReference>
<evidence type="ECO:0008006" key="5">
    <source>
        <dbReference type="Google" id="ProtNLM"/>
    </source>
</evidence>
<proteinExistence type="predicted"/>